<evidence type="ECO:0000313" key="2">
    <source>
        <dbReference type="EMBL" id="MCD9646238.1"/>
    </source>
</evidence>
<evidence type="ECO:0000313" key="3">
    <source>
        <dbReference type="Proteomes" id="UP000823775"/>
    </source>
</evidence>
<dbReference type="Proteomes" id="UP000823775">
    <property type="component" value="Unassembled WGS sequence"/>
</dbReference>
<protein>
    <submittedName>
        <fullName evidence="2">Uncharacterized protein</fullName>
    </submittedName>
</protein>
<gene>
    <name evidence="2" type="ORF">HAX54_035927</name>
</gene>
<feature type="non-terminal residue" evidence="2">
    <location>
        <position position="54"/>
    </location>
</feature>
<proteinExistence type="predicted"/>
<sequence>MTKKRVSSSASRSKAPIGRGVGHGITPCGSRAAAYQTGAQTGAQANPQPEVMNG</sequence>
<reference evidence="2 3" key="1">
    <citation type="journal article" date="2021" name="BMC Genomics">
        <title>Datura genome reveals duplications of psychoactive alkaloid biosynthetic genes and high mutation rate following tissue culture.</title>
        <authorList>
            <person name="Rajewski A."/>
            <person name="Carter-House D."/>
            <person name="Stajich J."/>
            <person name="Litt A."/>
        </authorList>
    </citation>
    <scope>NUCLEOTIDE SEQUENCE [LARGE SCALE GENOMIC DNA]</scope>
    <source>
        <strain evidence="2">AR-01</strain>
    </source>
</reference>
<feature type="region of interest" description="Disordered" evidence="1">
    <location>
        <begin position="1"/>
        <end position="54"/>
    </location>
</feature>
<accession>A0ABS8VJC1</accession>
<dbReference type="EMBL" id="JACEIK010004725">
    <property type="protein sequence ID" value="MCD9646238.1"/>
    <property type="molecule type" value="Genomic_DNA"/>
</dbReference>
<comment type="caution">
    <text evidence="2">The sequence shown here is derived from an EMBL/GenBank/DDBJ whole genome shotgun (WGS) entry which is preliminary data.</text>
</comment>
<organism evidence="2 3">
    <name type="scientific">Datura stramonium</name>
    <name type="common">Jimsonweed</name>
    <name type="synonym">Common thornapple</name>
    <dbReference type="NCBI Taxonomy" id="4076"/>
    <lineage>
        <taxon>Eukaryota</taxon>
        <taxon>Viridiplantae</taxon>
        <taxon>Streptophyta</taxon>
        <taxon>Embryophyta</taxon>
        <taxon>Tracheophyta</taxon>
        <taxon>Spermatophyta</taxon>
        <taxon>Magnoliopsida</taxon>
        <taxon>eudicotyledons</taxon>
        <taxon>Gunneridae</taxon>
        <taxon>Pentapetalae</taxon>
        <taxon>asterids</taxon>
        <taxon>lamiids</taxon>
        <taxon>Solanales</taxon>
        <taxon>Solanaceae</taxon>
        <taxon>Solanoideae</taxon>
        <taxon>Datureae</taxon>
        <taxon>Datura</taxon>
    </lineage>
</organism>
<feature type="compositionally biased region" description="Low complexity" evidence="1">
    <location>
        <begin position="32"/>
        <end position="45"/>
    </location>
</feature>
<name>A0ABS8VJC1_DATST</name>
<evidence type="ECO:0000256" key="1">
    <source>
        <dbReference type="SAM" id="MobiDB-lite"/>
    </source>
</evidence>
<keyword evidence="3" id="KW-1185">Reference proteome</keyword>